<evidence type="ECO:0000256" key="1">
    <source>
        <dbReference type="ARBA" id="ARBA00023002"/>
    </source>
</evidence>
<dbReference type="Gene3D" id="3.20.20.220">
    <property type="match status" value="1"/>
</dbReference>
<dbReference type="SUPFAM" id="SSF51730">
    <property type="entry name" value="FAD-linked oxidoreductase"/>
    <property type="match status" value="1"/>
</dbReference>
<dbReference type="GO" id="GO:0004657">
    <property type="term" value="F:proline dehydrogenase activity"/>
    <property type="evidence" value="ECO:0007669"/>
    <property type="project" value="InterPro"/>
</dbReference>
<evidence type="ECO:0000313" key="3">
    <source>
        <dbReference type="EMBL" id="SVE19981.1"/>
    </source>
</evidence>
<dbReference type="AlphaFoldDB" id="A0A383BJG3"/>
<dbReference type="GO" id="GO:0006562">
    <property type="term" value="P:L-proline catabolic process"/>
    <property type="evidence" value="ECO:0007669"/>
    <property type="project" value="InterPro"/>
</dbReference>
<gene>
    <name evidence="3" type="ORF">METZ01_LOCUS472835</name>
</gene>
<accession>A0A383BJG3</accession>
<dbReference type="EMBL" id="UINC01200892">
    <property type="protein sequence ID" value="SVE19981.1"/>
    <property type="molecule type" value="Genomic_DNA"/>
</dbReference>
<feature type="domain" description="Proline dehydrogenase" evidence="2">
    <location>
        <begin position="3"/>
        <end position="146"/>
    </location>
</feature>
<sequence length="157" mass="18669">KEEYSEVGTAFQAYLYRTENDLKLFAKGCNTNFRLCKGIYREKSDIAIQDRQKINDNYISLLHYAFTNNIYVGIATHDLELVEKAYQLITRLNVPSDRFEFQVLYGVPMSGWLERHLEKGYKVRIYLPFGKDWYDYSLRRLKENPNIAGYILKNIFR</sequence>
<dbReference type="Pfam" id="PF01619">
    <property type="entry name" value="Pro_dh"/>
    <property type="match status" value="1"/>
</dbReference>
<dbReference type="InterPro" id="IPR015659">
    <property type="entry name" value="Proline_oxidase"/>
</dbReference>
<dbReference type="PANTHER" id="PTHR13914">
    <property type="entry name" value="PROLINE OXIDASE"/>
    <property type="match status" value="1"/>
</dbReference>
<dbReference type="InterPro" id="IPR029041">
    <property type="entry name" value="FAD-linked_oxidoreductase-like"/>
</dbReference>
<dbReference type="PANTHER" id="PTHR13914:SF0">
    <property type="entry name" value="PROLINE DEHYDROGENASE 1, MITOCHONDRIAL"/>
    <property type="match status" value="1"/>
</dbReference>
<protein>
    <recommendedName>
        <fullName evidence="2">Proline dehydrogenase domain-containing protein</fullName>
    </recommendedName>
</protein>
<proteinExistence type="predicted"/>
<evidence type="ECO:0000259" key="2">
    <source>
        <dbReference type="Pfam" id="PF01619"/>
    </source>
</evidence>
<reference evidence="3" key="1">
    <citation type="submission" date="2018-05" db="EMBL/GenBank/DDBJ databases">
        <authorList>
            <person name="Lanie J.A."/>
            <person name="Ng W.-L."/>
            <person name="Kazmierczak K.M."/>
            <person name="Andrzejewski T.M."/>
            <person name="Davidsen T.M."/>
            <person name="Wayne K.J."/>
            <person name="Tettelin H."/>
            <person name="Glass J.I."/>
            <person name="Rusch D."/>
            <person name="Podicherti R."/>
            <person name="Tsui H.-C.T."/>
            <person name="Winkler M.E."/>
        </authorList>
    </citation>
    <scope>NUCLEOTIDE SEQUENCE</scope>
</reference>
<dbReference type="InterPro" id="IPR002872">
    <property type="entry name" value="Proline_DH_dom"/>
</dbReference>
<name>A0A383BJG3_9ZZZZ</name>
<keyword evidence="1" id="KW-0560">Oxidoreductase</keyword>
<organism evidence="3">
    <name type="scientific">marine metagenome</name>
    <dbReference type="NCBI Taxonomy" id="408172"/>
    <lineage>
        <taxon>unclassified sequences</taxon>
        <taxon>metagenomes</taxon>
        <taxon>ecological metagenomes</taxon>
    </lineage>
</organism>
<feature type="non-terminal residue" evidence="3">
    <location>
        <position position="1"/>
    </location>
</feature>